<dbReference type="AlphaFoldDB" id="A0A0K2VG31"/>
<proteinExistence type="predicted"/>
<dbReference type="EMBL" id="HACA01032043">
    <property type="protein sequence ID" value="CDW49404.1"/>
    <property type="molecule type" value="Transcribed_RNA"/>
</dbReference>
<name>A0A0K2VG31_LEPSM</name>
<organism evidence="1">
    <name type="scientific">Lepeophtheirus salmonis</name>
    <name type="common">Salmon louse</name>
    <name type="synonym">Caligus salmonis</name>
    <dbReference type="NCBI Taxonomy" id="72036"/>
    <lineage>
        <taxon>Eukaryota</taxon>
        <taxon>Metazoa</taxon>
        <taxon>Ecdysozoa</taxon>
        <taxon>Arthropoda</taxon>
        <taxon>Crustacea</taxon>
        <taxon>Multicrustacea</taxon>
        <taxon>Hexanauplia</taxon>
        <taxon>Copepoda</taxon>
        <taxon>Siphonostomatoida</taxon>
        <taxon>Caligidae</taxon>
        <taxon>Lepeophtheirus</taxon>
    </lineage>
</organism>
<protein>
    <submittedName>
        <fullName evidence="1">Uncharacterized protein</fullName>
    </submittedName>
</protein>
<evidence type="ECO:0000313" key="1">
    <source>
        <dbReference type="EMBL" id="CDW49404.1"/>
    </source>
</evidence>
<reference evidence="1" key="1">
    <citation type="submission" date="2014-05" db="EMBL/GenBank/DDBJ databases">
        <authorList>
            <person name="Chronopoulou M."/>
        </authorList>
    </citation>
    <scope>NUCLEOTIDE SEQUENCE</scope>
    <source>
        <tissue evidence="1">Whole organism</tissue>
    </source>
</reference>
<accession>A0A0K2VG31</accession>
<sequence>MSEVLPDLQPQGNIVNRLSRAQSATRCPSSTIPPESACYLNSLLLLCLLGNQKQPYTNYSSI</sequence>